<feature type="domain" description="Disease resistance protein winged helix" evidence="9">
    <location>
        <begin position="417"/>
        <end position="487"/>
    </location>
</feature>
<dbReference type="PANTHER" id="PTHR23155">
    <property type="entry name" value="DISEASE RESISTANCE PROTEIN RP"/>
    <property type="match status" value="1"/>
</dbReference>
<dbReference type="SUPFAM" id="SSF52058">
    <property type="entry name" value="L domain-like"/>
    <property type="match status" value="1"/>
</dbReference>
<feature type="domain" description="NB-ARC" evidence="7">
    <location>
        <begin position="159"/>
        <end position="320"/>
    </location>
</feature>
<dbReference type="Gene3D" id="1.20.5.4130">
    <property type="match status" value="1"/>
</dbReference>
<dbReference type="Gene3D" id="3.80.10.10">
    <property type="entry name" value="Ribonuclease Inhibitor"/>
    <property type="match status" value="1"/>
</dbReference>
<dbReference type="AlphaFoldDB" id="A0A5J9W7W7"/>
<feature type="domain" description="Disease resistance R13L4/SHOC-2-like LRR" evidence="10">
    <location>
        <begin position="538"/>
        <end position="887"/>
    </location>
</feature>
<proteinExistence type="inferred from homology"/>
<dbReference type="GO" id="GO:0002758">
    <property type="term" value="P:innate immune response-activating signaling pathway"/>
    <property type="evidence" value="ECO:0007669"/>
    <property type="project" value="UniProtKB-ARBA"/>
</dbReference>
<dbReference type="PRINTS" id="PR00364">
    <property type="entry name" value="DISEASERSIST"/>
</dbReference>
<name>A0A5J9W7W7_9POAL</name>
<sequence length="896" mass="101671">MDSVLSKLNDLVRDTFTNLIGMSKDILFLREELTDMNALLKKLEDNEQLDPQVKNWRNQVLEMAYDIEDCIDDFKNNVRSADAKDSLIGRFSDFLKTLRACFGTAMQIKELKTRLQDMNDRRKRYKVDDCTSSSTIETLDPRLPALYNEAANLVGIDNPKEELIKWVLDENQKLKVVSIVGTGGLGKTTLANEVYHESGVQFNCKAFVPVSRTPDMTRILNGMLSQLQRDPISHAYDVQYLIDSLRKHLHDKRYLIIVDDLWDVPPWDTIKCAFPANNQQSRVIITTRRVDVARACCTDHRYIHYLQPLSDTNSRTLFFKRISVSEDDSHSFHISEAVLGEILKKCGGLPLAIITISSILACQQPGRQKEQWECIQNSLAIQSATNPILEQMVQILDLSYKSLPHHLKSCFLYLGKFPEDYQIRKDDLIRQWVAECFVTSSPGRDVWDIAEGYFNALVNRSMIQPVYPEFGTEVLYCKVHDMMLDLILRRCGEDNFLVALRDPQEVAEVKYKVRRLSFDMSGPKDVTMTVATTSLLSQVRSLAMFGGANWIPSLLEFKFLRVLRIESHKHIHKIDLTCIIHLSQLRYLNIVARNVSNGQIIQLPNQMRRLQHLETFELLAYSCIDVSIPSDIVDLPHLSHLAVPCNTRLPAGIGNANSLRTLVGFSLQRSSSDTIRTLGMLTKLVEMVLACGEWTNSERMLTATCALSSALEKLSNLKRICMFGPCRGDAMSLSSFSPAFNNLERLEMLNVTFPRVPGWISCLHDLHKCDLAVDEIYTEDVGILGTLPSLAYLKLQIRGVPAERIVIAGSTGFIVLQVFGFDCDGISRLTFEAGAMPKLWELRLFFDPREWDKAPPAGLEHLLRLKLITAWRAGYAPKENIKEVEEATGVQIRGVF</sequence>
<dbReference type="InterPro" id="IPR027417">
    <property type="entry name" value="P-loop_NTPase"/>
</dbReference>
<dbReference type="PANTHER" id="PTHR23155:SF906">
    <property type="entry name" value="OS08G0205100 PROTEIN"/>
    <property type="match status" value="1"/>
</dbReference>
<organism evidence="11 12">
    <name type="scientific">Eragrostis curvula</name>
    <name type="common">weeping love grass</name>
    <dbReference type="NCBI Taxonomy" id="38414"/>
    <lineage>
        <taxon>Eukaryota</taxon>
        <taxon>Viridiplantae</taxon>
        <taxon>Streptophyta</taxon>
        <taxon>Embryophyta</taxon>
        <taxon>Tracheophyta</taxon>
        <taxon>Spermatophyta</taxon>
        <taxon>Magnoliopsida</taxon>
        <taxon>Liliopsida</taxon>
        <taxon>Poales</taxon>
        <taxon>Poaceae</taxon>
        <taxon>PACMAD clade</taxon>
        <taxon>Chloridoideae</taxon>
        <taxon>Eragrostideae</taxon>
        <taxon>Eragrostidinae</taxon>
        <taxon>Eragrostis</taxon>
    </lineage>
</organism>
<keyword evidence="4" id="KW-0547">Nucleotide-binding</keyword>
<dbReference type="InterPro" id="IPR055414">
    <property type="entry name" value="LRR_R13L4/SHOC2-like"/>
</dbReference>
<dbReference type="FunFam" id="1.10.10.10:FF:000322">
    <property type="entry name" value="Probable disease resistance protein At1g63360"/>
    <property type="match status" value="1"/>
</dbReference>
<dbReference type="GO" id="GO:0009626">
    <property type="term" value="P:plant-type hypersensitive response"/>
    <property type="evidence" value="ECO:0007669"/>
    <property type="project" value="UniProtKB-ARBA"/>
</dbReference>
<comment type="similarity">
    <text evidence="1">Belongs to the disease resistance NB-LRR family.</text>
</comment>
<evidence type="ECO:0000256" key="1">
    <source>
        <dbReference type="ARBA" id="ARBA00008894"/>
    </source>
</evidence>
<keyword evidence="6" id="KW-0175">Coiled coil</keyword>
<dbReference type="InterPro" id="IPR002182">
    <property type="entry name" value="NB-ARC"/>
</dbReference>
<dbReference type="Proteomes" id="UP000324897">
    <property type="component" value="Unassembled WGS sequence"/>
</dbReference>
<keyword evidence="12" id="KW-1185">Reference proteome</keyword>
<dbReference type="InterPro" id="IPR041118">
    <property type="entry name" value="Rx_N"/>
</dbReference>
<dbReference type="FunFam" id="3.40.50.300:FF:001091">
    <property type="entry name" value="Probable disease resistance protein At1g61300"/>
    <property type="match status" value="1"/>
</dbReference>
<reference evidence="11 12" key="1">
    <citation type="journal article" date="2019" name="Sci. Rep.">
        <title>A high-quality genome of Eragrostis curvula grass provides insights into Poaceae evolution and supports new strategies to enhance forage quality.</title>
        <authorList>
            <person name="Carballo J."/>
            <person name="Santos B.A.C.M."/>
            <person name="Zappacosta D."/>
            <person name="Garbus I."/>
            <person name="Selva J.P."/>
            <person name="Gallo C.A."/>
            <person name="Diaz A."/>
            <person name="Albertini E."/>
            <person name="Caccamo M."/>
            <person name="Echenique V."/>
        </authorList>
    </citation>
    <scope>NUCLEOTIDE SEQUENCE [LARGE SCALE GENOMIC DNA]</scope>
    <source>
        <strain evidence="12">cv. Victoria</strain>
        <tissue evidence="11">Leaf</tissue>
    </source>
</reference>
<evidence type="ECO:0000256" key="3">
    <source>
        <dbReference type="ARBA" id="ARBA00022737"/>
    </source>
</evidence>
<protein>
    <recommendedName>
        <fullName evidence="13">AAA+ ATPase domain-containing protein</fullName>
    </recommendedName>
</protein>
<evidence type="ECO:0000256" key="6">
    <source>
        <dbReference type="ARBA" id="ARBA00023054"/>
    </source>
</evidence>
<comment type="caution">
    <text evidence="11">The sequence shown here is derived from an EMBL/GenBank/DDBJ whole genome shotgun (WGS) entry which is preliminary data.</text>
</comment>
<dbReference type="InterPro" id="IPR058922">
    <property type="entry name" value="WHD_DRP"/>
</dbReference>
<evidence type="ECO:0000259" key="7">
    <source>
        <dbReference type="Pfam" id="PF00931"/>
    </source>
</evidence>
<dbReference type="Pfam" id="PF00931">
    <property type="entry name" value="NB-ARC"/>
    <property type="match status" value="1"/>
</dbReference>
<dbReference type="Pfam" id="PF23598">
    <property type="entry name" value="LRR_14"/>
    <property type="match status" value="1"/>
</dbReference>
<dbReference type="Pfam" id="PF18052">
    <property type="entry name" value="Rx_N"/>
    <property type="match status" value="1"/>
</dbReference>
<dbReference type="InterPro" id="IPR032675">
    <property type="entry name" value="LRR_dom_sf"/>
</dbReference>
<dbReference type="GO" id="GO:0042742">
    <property type="term" value="P:defense response to bacterium"/>
    <property type="evidence" value="ECO:0007669"/>
    <property type="project" value="UniProtKB-ARBA"/>
</dbReference>
<evidence type="ECO:0000256" key="4">
    <source>
        <dbReference type="ARBA" id="ARBA00022741"/>
    </source>
</evidence>
<evidence type="ECO:0000256" key="5">
    <source>
        <dbReference type="ARBA" id="ARBA00022821"/>
    </source>
</evidence>
<dbReference type="Gene3D" id="3.40.50.300">
    <property type="entry name" value="P-loop containing nucleotide triphosphate hydrolases"/>
    <property type="match status" value="1"/>
</dbReference>
<feature type="domain" description="Disease resistance N-terminal" evidence="8">
    <location>
        <begin position="1"/>
        <end position="84"/>
    </location>
</feature>
<feature type="non-terminal residue" evidence="11">
    <location>
        <position position="896"/>
    </location>
</feature>
<keyword evidence="5" id="KW-0611">Plant defense</keyword>
<dbReference type="Pfam" id="PF23559">
    <property type="entry name" value="WHD_DRP"/>
    <property type="match status" value="1"/>
</dbReference>
<dbReference type="InterPro" id="IPR038005">
    <property type="entry name" value="RX-like_CC"/>
</dbReference>
<evidence type="ECO:0000256" key="2">
    <source>
        <dbReference type="ARBA" id="ARBA00022614"/>
    </source>
</evidence>
<keyword evidence="3" id="KW-0677">Repeat</keyword>
<dbReference type="InterPro" id="IPR044974">
    <property type="entry name" value="Disease_R_plants"/>
</dbReference>
<evidence type="ECO:0000313" key="12">
    <source>
        <dbReference type="Proteomes" id="UP000324897"/>
    </source>
</evidence>
<dbReference type="InterPro" id="IPR036388">
    <property type="entry name" value="WH-like_DNA-bd_sf"/>
</dbReference>
<dbReference type="EMBL" id="RWGY01000005">
    <property type="protein sequence ID" value="TVU43470.1"/>
    <property type="molecule type" value="Genomic_DNA"/>
</dbReference>
<evidence type="ECO:0000259" key="9">
    <source>
        <dbReference type="Pfam" id="PF23559"/>
    </source>
</evidence>
<evidence type="ECO:0000313" key="11">
    <source>
        <dbReference type="EMBL" id="TVU43470.1"/>
    </source>
</evidence>
<dbReference type="GO" id="GO:0043531">
    <property type="term" value="F:ADP binding"/>
    <property type="evidence" value="ECO:0007669"/>
    <property type="project" value="InterPro"/>
</dbReference>
<keyword evidence="2" id="KW-0433">Leucine-rich repeat</keyword>
<evidence type="ECO:0000259" key="8">
    <source>
        <dbReference type="Pfam" id="PF18052"/>
    </source>
</evidence>
<gene>
    <name evidence="11" type="ORF">EJB05_09945</name>
</gene>
<dbReference type="Gene3D" id="1.10.10.10">
    <property type="entry name" value="Winged helix-like DNA-binding domain superfamily/Winged helix DNA-binding domain"/>
    <property type="match status" value="1"/>
</dbReference>
<evidence type="ECO:0008006" key="13">
    <source>
        <dbReference type="Google" id="ProtNLM"/>
    </source>
</evidence>
<evidence type="ECO:0000259" key="10">
    <source>
        <dbReference type="Pfam" id="PF23598"/>
    </source>
</evidence>
<dbReference type="OrthoDB" id="878334at2759"/>
<accession>A0A5J9W7W7</accession>
<dbReference type="Gramene" id="TVU43470">
    <property type="protein sequence ID" value="TVU43470"/>
    <property type="gene ID" value="EJB05_09945"/>
</dbReference>
<dbReference type="InterPro" id="IPR042197">
    <property type="entry name" value="Apaf_helical"/>
</dbReference>
<dbReference type="Gene3D" id="1.10.8.430">
    <property type="entry name" value="Helical domain of apoptotic protease-activating factors"/>
    <property type="match status" value="1"/>
</dbReference>
<dbReference type="SUPFAM" id="SSF52540">
    <property type="entry name" value="P-loop containing nucleoside triphosphate hydrolases"/>
    <property type="match status" value="1"/>
</dbReference>
<dbReference type="CDD" id="cd14798">
    <property type="entry name" value="RX-CC_like"/>
    <property type="match status" value="1"/>
</dbReference>